<accession>A0AAD8AMF3</accession>
<proteinExistence type="predicted"/>
<evidence type="ECO:0000259" key="2">
    <source>
        <dbReference type="Pfam" id="PF00112"/>
    </source>
</evidence>
<dbReference type="InterPro" id="IPR025660">
    <property type="entry name" value="Pept_his_AS"/>
</dbReference>
<keyword evidence="4" id="KW-1185">Reference proteome</keyword>
<comment type="caution">
    <text evidence="3">The sequence shown here is derived from an EMBL/GenBank/DDBJ whole genome shotgun (WGS) entry which is preliminary data.</text>
</comment>
<sequence length="70" mass="8097">VYQHVYGRKRGRHAVKIIGWGVEKSSNLPYWIIANSWNYTWGENGFFKIIRGSEVENEFEYGVHAGLPAL</sequence>
<protein>
    <recommendedName>
        <fullName evidence="2">Peptidase C1A papain C-terminal domain-containing protein</fullName>
    </recommendedName>
</protein>
<reference evidence="3" key="1">
    <citation type="journal article" date="2023" name="IScience">
        <title>Live-bearing cockroach genome reveals convergent evolutionary mechanisms linked to viviparity in insects and beyond.</title>
        <authorList>
            <person name="Fouks B."/>
            <person name="Harrison M.C."/>
            <person name="Mikhailova A.A."/>
            <person name="Marchal E."/>
            <person name="English S."/>
            <person name="Carruthers M."/>
            <person name="Jennings E.C."/>
            <person name="Chiamaka E.L."/>
            <person name="Frigard R.A."/>
            <person name="Pippel M."/>
            <person name="Attardo G.M."/>
            <person name="Benoit J.B."/>
            <person name="Bornberg-Bauer E."/>
            <person name="Tobe S.S."/>
        </authorList>
    </citation>
    <scope>NUCLEOTIDE SEQUENCE</scope>
    <source>
        <strain evidence="3">Stay&amp;Tobe</strain>
    </source>
</reference>
<evidence type="ECO:0000313" key="3">
    <source>
        <dbReference type="EMBL" id="KAJ9601788.1"/>
    </source>
</evidence>
<dbReference type="Gene3D" id="3.90.70.10">
    <property type="entry name" value="Cysteine proteinases"/>
    <property type="match status" value="1"/>
</dbReference>
<dbReference type="PROSITE" id="PS00639">
    <property type="entry name" value="THIOL_PROTEASE_HIS"/>
    <property type="match status" value="1"/>
</dbReference>
<evidence type="ECO:0000313" key="4">
    <source>
        <dbReference type="Proteomes" id="UP001233999"/>
    </source>
</evidence>
<feature type="non-terminal residue" evidence="3">
    <location>
        <position position="1"/>
    </location>
</feature>
<dbReference type="AlphaFoldDB" id="A0AAD8AMF3"/>
<dbReference type="InterPro" id="IPR000668">
    <property type="entry name" value="Peptidase_C1A_C"/>
</dbReference>
<feature type="domain" description="Peptidase C1A papain C-terminal" evidence="2">
    <location>
        <begin position="1"/>
        <end position="58"/>
    </location>
</feature>
<keyword evidence="1" id="KW-1015">Disulfide bond</keyword>
<dbReference type="EMBL" id="JASPKZ010000003">
    <property type="protein sequence ID" value="KAJ9601788.1"/>
    <property type="molecule type" value="Genomic_DNA"/>
</dbReference>
<dbReference type="Pfam" id="PF00112">
    <property type="entry name" value="Peptidase_C1"/>
    <property type="match status" value="1"/>
</dbReference>
<dbReference type="PROSITE" id="PS00640">
    <property type="entry name" value="THIOL_PROTEASE_ASN"/>
    <property type="match status" value="1"/>
</dbReference>
<reference evidence="3" key="2">
    <citation type="submission" date="2023-05" db="EMBL/GenBank/DDBJ databases">
        <authorList>
            <person name="Fouks B."/>
        </authorList>
    </citation>
    <scope>NUCLEOTIDE SEQUENCE</scope>
    <source>
        <strain evidence="3">Stay&amp;Tobe</strain>
        <tissue evidence="3">Testes</tissue>
    </source>
</reference>
<dbReference type="InterPro" id="IPR025661">
    <property type="entry name" value="Pept_asp_AS"/>
</dbReference>
<gene>
    <name evidence="3" type="ORF">L9F63_000080</name>
</gene>
<dbReference type="SUPFAM" id="SSF54001">
    <property type="entry name" value="Cysteine proteinases"/>
    <property type="match status" value="1"/>
</dbReference>
<dbReference type="InterPro" id="IPR038765">
    <property type="entry name" value="Papain-like_cys_pep_sf"/>
</dbReference>
<name>A0AAD8AMF3_DIPPU</name>
<dbReference type="Proteomes" id="UP001233999">
    <property type="component" value="Unassembled WGS sequence"/>
</dbReference>
<organism evidence="3 4">
    <name type="scientific">Diploptera punctata</name>
    <name type="common">Pacific beetle cockroach</name>
    <dbReference type="NCBI Taxonomy" id="6984"/>
    <lineage>
        <taxon>Eukaryota</taxon>
        <taxon>Metazoa</taxon>
        <taxon>Ecdysozoa</taxon>
        <taxon>Arthropoda</taxon>
        <taxon>Hexapoda</taxon>
        <taxon>Insecta</taxon>
        <taxon>Pterygota</taxon>
        <taxon>Neoptera</taxon>
        <taxon>Polyneoptera</taxon>
        <taxon>Dictyoptera</taxon>
        <taxon>Blattodea</taxon>
        <taxon>Blaberoidea</taxon>
        <taxon>Blaberidae</taxon>
        <taxon>Diplopterinae</taxon>
        <taxon>Diploptera</taxon>
    </lineage>
</organism>
<dbReference type="GO" id="GO:0008234">
    <property type="term" value="F:cysteine-type peptidase activity"/>
    <property type="evidence" value="ECO:0007669"/>
    <property type="project" value="InterPro"/>
</dbReference>
<dbReference type="GO" id="GO:0006508">
    <property type="term" value="P:proteolysis"/>
    <property type="evidence" value="ECO:0007669"/>
    <property type="project" value="InterPro"/>
</dbReference>
<evidence type="ECO:0000256" key="1">
    <source>
        <dbReference type="ARBA" id="ARBA00023157"/>
    </source>
</evidence>